<name>A0A5J4X3C4_9EUKA</name>
<feature type="region of interest" description="Disordered" evidence="1">
    <location>
        <begin position="360"/>
        <end position="380"/>
    </location>
</feature>
<dbReference type="Proteomes" id="UP000324800">
    <property type="component" value="Unassembled WGS sequence"/>
</dbReference>
<proteinExistence type="predicted"/>
<reference evidence="2 3" key="1">
    <citation type="submission" date="2019-03" db="EMBL/GenBank/DDBJ databases">
        <title>Single cell metagenomics reveals metabolic interactions within the superorganism composed of flagellate Streblomastix strix and complex community of Bacteroidetes bacteria on its surface.</title>
        <authorList>
            <person name="Treitli S.C."/>
            <person name="Kolisko M."/>
            <person name="Husnik F."/>
            <person name="Keeling P."/>
            <person name="Hampl V."/>
        </authorList>
    </citation>
    <scope>NUCLEOTIDE SEQUENCE [LARGE SCALE GENOMIC DNA]</scope>
    <source>
        <strain evidence="2">ST1C</strain>
    </source>
</reference>
<accession>A0A5J4X3C4</accession>
<evidence type="ECO:0000313" key="3">
    <source>
        <dbReference type="Proteomes" id="UP000324800"/>
    </source>
</evidence>
<sequence length="552" mass="63154">MIVDLSSGSFFEFPGKETNLKELGEGGSEDFQYNPTWVSSVTPLPKYSFSPHHSQNDRFILGVGNGRTGALHCVTQGRKMQMIMQDTVELIDPSTVGIDNKNKTLALGAAHAVSYKCVVIVLIWNPSKVQYTPIVTGSISLTGNRPQIQQHPAIVHPVATLCFPSPVKTLAASTICTRSFLVVGCDQPPAVFLFRLETLQIANETEGSRKKITSALTWNYQTGMITWTSLECSGMIHSLMPMHVVEEEQISQTNQDQTFSELSEKSSLEASVHSSVENSIDKTPTPHPTLAWIDFVDRKLTFGTVDQRRVILRNIKDLPSLPLAISHIPTMHCIAVLCREYPQYPYLNKIKNSDDEFETKDFFNEDGKDQNDTKQQKPRYDKMKNIDYENYQSVIGLGLDVSAIVGSDSQMFMPFHEIFHNFFQYFHESIPERDVKGDLFIDIAADWYIESHSKHFKDYRPKRLPPYKYNAPKITLCYSHKTQFCVSYPHSLSTLNVIKALENQNPRFSITQKQYMYMANNELQLIKDITYEHASAYWIIRFISYEFRFWER</sequence>
<organism evidence="2 3">
    <name type="scientific">Streblomastix strix</name>
    <dbReference type="NCBI Taxonomy" id="222440"/>
    <lineage>
        <taxon>Eukaryota</taxon>
        <taxon>Metamonada</taxon>
        <taxon>Preaxostyla</taxon>
        <taxon>Oxymonadida</taxon>
        <taxon>Streblomastigidae</taxon>
        <taxon>Streblomastix</taxon>
    </lineage>
</organism>
<evidence type="ECO:0000256" key="1">
    <source>
        <dbReference type="SAM" id="MobiDB-lite"/>
    </source>
</evidence>
<evidence type="ECO:0000313" key="2">
    <source>
        <dbReference type="EMBL" id="KAA6401256.1"/>
    </source>
</evidence>
<protein>
    <submittedName>
        <fullName evidence="2">Uncharacterized protein</fullName>
    </submittedName>
</protein>
<comment type="caution">
    <text evidence="2">The sequence shown here is derived from an EMBL/GenBank/DDBJ whole genome shotgun (WGS) entry which is preliminary data.</text>
</comment>
<gene>
    <name evidence="2" type="ORF">EZS28_003219</name>
</gene>
<dbReference type="EMBL" id="SNRW01000420">
    <property type="protein sequence ID" value="KAA6401256.1"/>
    <property type="molecule type" value="Genomic_DNA"/>
</dbReference>
<dbReference type="AlphaFoldDB" id="A0A5J4X3C4"/>